<sequence length="1285" mass="147548">MHRLLNIQGKSFYKYSRESFSLLNANANDCLLCKLNNTFTGSVRFNSTIVNPSLKKYKKFRKKKKEYAELLFVTENSSCQRRATVKKLTFSDLELLATTNLNLSELYKLKELSQNKIFNEHTYNNLNMIDNFPTSSLDIHKSLNLNVSSDNNKRAVNLDVPDMNIVAELQNVKENMGLPITEIFNDSGELSSIHVEQEAELESLKVINTFQPEVLDDQISEVEEIKDPPGHKAVKTDTDRKRREEIITKTVAAYIEVCAHLKNPQRGLSALNFHRIKTKRLNNKTYIPIKSPNVYNALLKGFAQKGSFSKIKEILDIMKEEEVECTVQSYVAIFECLALIEDNLKELENYANKALAQNITFDKIMNEGIFLNNERDLVLNVMRKIDSNYAPKYNNPIVFYDNQLVNHLNHPEQENPFVPNSKESNGLFTPFTLKELVDKQISLEKEGHITINSIETKSPLTEEVLRNRISLDDHYKMWENEALKAFNRDLATLSAQRSATNMEPYIRSIPAKDCIAIIVEEAKKIAQGSETYSPTVNMLYKDLGTKVYARYKVLRKQKTGVLDKITDIHKMYCTHYANTHKSLEVLPEEEVILNPRHTWQGIDYNLREKGATLDMDHQDWVPTILTFIGKFLYHIVMYDLKVDVNVLRNTKHKNHLPAFYTIFRTQGRIVKEEVKPHPVLSKLYRQSNPETLTFPTCDVPMICPPVPWISTQVGGYLISPSEVIRLPAQATSQRNRLSEAGSQQLYPSFDALNQLAAVPWKVNTKILDVILEVFRNGGSSQLDVPEPPSSLKPPPQLTQDMDKAERYELFKQKMQHRRKKAEMYSLWCDCLYRLSLANHFRNDTFWLPHNMDFRGRVYPVPPHLNHLGSDLARSMLVFAEPRPLGPDGLDWLKIHLINLTGLKKKESIQKRLEYANEILHTIVDSADKPLTGKRWWAESDEPWQTLACCMEIADVIRSGDTENYLSYFPIHQDGSCNGLQHYAALGRDASGAFSVNLCASDVPQDVYSAVVSLVEKQRIADAENGNEIAKLLEGFIKRKVIKQTIMTTVYGVTRYGAKLQIARQLKDIDEFPKDLVWPASSYLTGRTFDSLRTMFTSSREIQDWFTECARLISAVGGQHVEWVTPLGLPIVQPYFKYRKTTVGTNYDSYIIDKYEKPNVMKQKNAFPPNFIHSLDSSHMMLTSLHCERAGITFVSVHDCYWTHPSTVHIMNKICREQFVTLHSEPILENLSEFLWEKFSYDQSEFTGDGSVIDLTKKKLNRVLRQLPSTGDFDINQVLKSVYFFS</sequence>
<keyword evidence="3 10" id="KW-0240">DNA-directed RNA polymerase</keyword>
<evidence type="ECO:0000259" key="11">
    <source>
        <dbReference type="SMART" id="SM01311"/>
    </source>
</evidence>
<dbReference type="Pfam" id="PF14700">
    <property type="entry name" value="RPOL_N"/>
    <property type="match status" value="1"/>
</dbReference>
<keyword evidence="7 10" id="KW-0804">Transcription</keyword>
<dbReference type="Proteomes" id="UP001153636">
    <property type="component" value="Chromosome 10"/>
</dbReference>
<reference evidence="12" key="1">
    <citation type="submission" date="2022-01" db="EMBL/GenBank/DDBJ databases">
        <authorList>
            <person name="King R."/>
        </authorList>
    </citation>
    <scope>NUCLEOTIDE SEQUENCE</scope>
</reference>
<dbReference type="GO" id="GO:0001018">
    <property type="term" value="F:mitochondrial promoter sequence-specific DNA binding"/>
    <property type="evidence" value="ECO:0007669"/>
    <property type="project" value="TreeGrafter"/>
</dbReference>
<dbReference type="InterPro" id="IPR011990">
    <property type="entry name" value="TPR-like_helical_dom_sf"/>
</dbReference>
<comment type="function">
    <text evidence="10">DNA-dependent RNA polymerase catalyzes the transcription of DNA into RNA using the four ribonucleoside triphosphates as substrates.</text>
</comment>
<evidence type="ECO:0000313" key="12">
    <source>
        <dbReference type="EMBL" id="CAH1100115.1"/>
    </source>
</evidence>
<protein>
    <recommendedName>
        <fullName evidence="2 10">DNA-directed RNA polymerase</fullName>
        <ecNumber evidence="2 10">2.7.7.6</ecNumber>
    </recommendedName>
</protein>
<evidence type="ECO:0000256" key="7">
    <source>
        <dbReference type="ARBA" id="ARBA00023163"/>
    </source>
</evidence>
<dbReference type="GO" id="GO:0003899">
    <property type="term" value="F:DNA-directed RNA polymerase activity"/>
    <property type="evidence" value="ECO:0007669"/>
    <property type="project" value="UniProtKB-EC"/>
</dbReference>
<evidence type="ECO:0000256" key="4">
    <source>
        <dbReference type="ARBA" id="ARBA00022679"/>
    </source>
</evidence>
<dbReference type="InterPro" id="IPR043502">
    <property type="entry name" value="DNA/RNA_pol_sf"/>
</dbReference>
<dbReference type="InterPro" id="IPR002092">
    <property type="entry name" value="DNA-dir_Rpol_phage-type"/>
</dbReference>
<dbReference type="PANTHER" id="PTHR10102:SF0">
    <property type="entry name" value="DNA-DIRECTED RNA POLYMERASE, MITOCHONDRIAL"/>
    <property type="match status" value="1"/>
</dbReference>
<dbReference type="OrthoDB" id="276422at2759"/>
<dbReference type="Gene3D" id="1.10.150.20">
    <property type="entry name" value="5' to 3' exonuclease, C-terminal subdomain"/>
    <property type="match status" value="1"/>
</dbReference>
<dbReference type="EC" id="2.7.7.6" evidence="2 10"/>
<dbReference type="FunFam" id="1.10.287.280:FF:000001">
    <property type="entry name" value="DNA-directed RNA polymerase"/>
    <property type="match status" value="1"/>
</dbReference>
<comment type="catalytic activity">
    <reaction evidence="8 10">
        <text>RNA(n) + a ribonucleoside 5'-triphosphate = RNA(n+1) + diphosphate</text>
        <dbReference type="Rhea" id="RHEA:21248"/>
        <dbReference type="Rhea" id="RHEA-COMP:14527"/>
        <dbReference type="Rhea" id="RHEA-COMP:17342"/>
        <dbReference type="ChEBI" id="CHEBI:33019"/>
        <dbReference type="ChEBI" id="CHEBI:61557"/>
        <dbReference type="ChEBI" id="CHEBI:140395"/>
        <dbReference type="EC" id="2.7.7.6"/>
    </reaction>
</comment>
<evidence type="ECO:0000256" key="9">
    <source>
        <dbReference type="PROSITE-ProRule" id="PRU00708"/>
    </source>
</evidence>
<dbReference type="EMBL" id="OV651822">
    <property type="protein sequence ID" value="CAH1100115.1"/>
    <property type="molecule type" value="Genomic_DNA"/>
</dbReference>
<keyword evidence="13" id="KW-1185">Reference proteome</keyword>
<evidence type="ECO:0000256" key="3">
    <source>
        <dbReference type="ARBA" id="ARBA00022478"/>
    </source>
</evidence>
<evidence type="ECO:0000256" key="8">
    <source>
        <dbReference type="ARBA" id="ARBA00048552"/>
    </source>
</evidence>
<dbReference type="Gene3D" id="1.10.287.280">
    <property type="match status" value="1"/>
</dbReference>
<dbReference type="GO" id="GO:0034245">
    <property type="term" value="C:mitochondrial DNA-directed RNA polymerase complex"/>
    <property type="evidence" value="ECO:0007669"/>
    <property type="project" value="TreeGrafter"/>
</dbReference>
<feature type="repeat" description="PPR" evidence="9">
    <location>
        <begin position="291"/>
        <end position="325"/>
    </location>
</feature>
<dbReference type="PROSITE" id="PS51375">
    <property type="entry name" value="PPR"/>
    <property type="match status" value="1"/>
</dbReference>
<dbReference type="Gene3D" id="1.10.1320.10">
    <property type="entry name" value="DNA-directed RNA polymerase, N-terminal domain"/>
    <property type="match status" value="1"/>
</dbReference>
<dbReference type="Pfam" id="PF00940">
    <property type="entry name" value="RNA_pol"/>
    <property type="match status" value="1"/>
</dbReference>
<evidence type="ECO:0000256" key="1">
    <source>
        <dbReference type="ARBA" id="ARBA00009493"/>
    </source>
</evidence>
<dbReference type="GO" id="GO:0006390">
    <property type="term" value="P:mitochondrial transcription"/>
    <property type="evidence" value="ECO:0007669"/>
    <property type="project" value="TreeGrafter"/>
</dbReference>
<feature type="domain" description="DNA-directed RNA polymerase N-terminal" evidence="11">
    <location>
        <begin position="438"/>
        <end position="757"/>
    </location>
</feature>
<comment type="similarity">
    <text evidence="1 10">Belongs to the phage and mitochondrial RNA polymerase family.</text>
</comment>
<dbReference type="PANTHER" id="PTHR10102">
    <property type="entry name" value="DNA-DIRECTED RNA POLYMERASE, MITOCHONDRIAL"/>
    <property type="match status" value="1"/>
</dbReference>
<organism evidence="12 13">
    <name type="scientific">Psylliodes chrysocephalus</name>
    <dbReference type="NCBI Taxonomy" id="3402493"/>
    <lineage>
        <taxon>Eukaryota</taxon>
        <taxon>Metazoa</taxon>
        <taxon>Ecdysozoa</taxon>
        <taxon>Arthropoda</taxon>
        <taxon>Hexapoda</taxon>
        <taxon>Insecta</taxon>
        <taxon>Pterygota</taxon>
        <taxon>Neoptera</taxon>
        <taxon>Endopterygota</taxon>
        <taxon>Coleoptera</taxon>
        <taxon>Polyphaga</taxon>
        <taxon>Cucujiformia</taxon>
        <taxon>Chrysomeloidea</taxon>
        <taxon>Chrysomelidae</taxon>
        <taxon>Galerucinae</taxon>
        <taxon>Alticini</taxon>
        <taxon>Psylliodes</taxon>
    </lineage>
</organism>
<evidence type="ECO:0000313" key="13">
    <source>
        <dbReference type="Proteomes" id="UP001153636"/>
    </source>
</evidence>
<dbReference type="SMART" id="SM01311">
    <property type="entry name" value="RPOL_N"/>
    <property type="match status" value="1"/>
</dbReference>
<dbReference type="InterPro" id="IPR029262">
    <property type="entry name" value="RPOL_N"/>
</dbReference>
<gene>
    <name evidence="12" type="ORF">PSYICH_LOCUS2181</name>
</gene>
<dbReference type="InterPro" id="IPR002885">
    <property type="entry name" value="PPR_rpt"/>
</dbReference>
<keyword evidence="4 10" id="KW-0808">Transferase</keyword>
<evidence type="ECO:0000256" key="5">
    <source>
        <dbReference type="ARBA" id="ARBA00022695"/>
    </source>
</evidence>
<dbReference type="FunFam" id="1.10.150.20:FF:000031">
    <property type="entry name" value="DNA-directed RNA polymerase"/>
    <property type="match status" value="1"/>
</dbReference>
<dbReference type="GO" id="GO:0071897">
    <property type="term" value="P:DNA biosynthetic process"/>
    <property type="evidence" value="ECO:0007669"/>
    <property type="project" value="UniProtKB-ARBA"/>
</dbReference>
<evidence type="ECO:0000256" key="6">
    <source>
        <dbReference type="ARBA" id="ARBA00022946"/>
    </source>
</evidence>
<dbReference type="Gene3D" id="1.25.40.10">
    <property type="entry name" value="Tetratricopeptide repeat domain"/>
    <property type="match status" value="1"/>
</dbReference>
<keyword evidence="5 10" id="KW-0548">Nucleotidyltransferase</keyword>
<dbReference type="PROSITE" id="PS00900">
    <property type="entry name" value="RNA_POL_PHAGE_1"/>
    <property type="match status" value="1"/>
</dbReference>
<dbReference type="InterPro" id="IPR046950">
    <property type="entry name" value="DNA-dir_Rpol_C_phage-type"/>
</dbReference>
<evidence type="ECO:0000256" key="2">
    <source>
        <dbReference type="ARBA" id="ARBA00012418"/>
    </source>
</evidence>
<dbReference type="PROSITE" id="PS00489">
    <property type="entry name" value="RNA_POL_PHAGE_2"/>
    <property type="match status" value="1"/>
</dbReference>
<accession>A0A9P0G7V0</accession>
<keyword evidence="6" id="KW-0809">Transit peptide</keyword>
<evidence type="ECO:0000256" key="10">
    <source>
        <dbReference type="RuleBase" id="RU003805"/>
    </source>
</evidence>
<name>A0A9P0G7V0_9CUCU</name>
<proteinExistence type="inferred from homology"/>
<dbReference type="SUPFAM" id="SSF56672">
    <property type="entry name" value="DNA/RNA polymerases"/>
    <property type="match status" value="1"/>
</dbReference>
<dbReference type="InterPro" id="IPR037159">
    <property type="entry name" value="RNA_POL_N_sf"/>
</dbReference>